<dbReference type="PANTHER" id="PTHR11014:SF63">
    <property type="entry name" value="METALLOPEPTIDASE, PUTATIVE (AFU_ORTHOLOGUE AFUA_6G09600)-RELATED"/>
    <property type="match status" value="1"/>
</dbReference>
<dbReference type="InterPro" id="IPR011650">
    <property type="entry name" value="Peptidase_M20_dimer"/>
</dbReference>
<name>A0ABW5GCY4_9PSEU</name>
<dbReference type="PANTHER" id="PTHR11014">
    <property type="entry name" value="PEPTIDASE M20 FAMILY MEMBER"/>
    <property type="match status" value="1"/>
</dbReference>
<evidence type="ECO:0000313" key="2">
    <source>
        <dbReference type="EMBL" id="MFD2457959.1"/>
    </source>
</evidence>
<dbReference type="RefSeq" id="WP_345395913.1">
    <property type="nucleotide sequence ID" value="NZ_BAABHG010000007.1"/>
</dbReference>
<sequence>MTGPTDLPRLPDRSFTGLIDEARALQQETVELRRTVHRHPEVGLHLPRTQAAIKEALAGLPLEITEGRSTTSLTAVLRGAKPGPAVLLRGDMDALPLSEETGLDFASEVEGVMHACGHDTHVAMLVSAAKLLSRRAGELAGSVVFMFQPGEEGEHGARHMIHEGVLDAAGERVERAFGLHIIGTARSGLVQVKPGPVMASADKFDVLVTGKGGHGSEPDSALDPVPAAAAMVGALQTMVTRRISVFEPAVITVGRITAGTTSNIIPETAELEGTIRTLSERTRALVREELPKVCEAVGAAHGCRVSVDVTPGYPVSVNDDRVAAEVANVAASLLGLSNVEILASPVMKAEDFSYVLQRVPGAFAFLGGRPQGTDPADAEDNHSSRVCFDEGAMVHGVALHAAFALNALKES</sequence>
<dbReference type="InterPro" id="IPR036264">
    <property type="entry name" value="Bact_exopeptidase_dim_dom"/>
</dbReference>
<dbReference type="SUPFAM" id="SSF55031">
    <property type="entry name" value="Bacterial exopeptidase dimerisation domain"/>
    <property type="match status" value="1"/>
</dbReference>
<dbReference type="Proteomes" id="UP001597419">
    <property type="component" value="Unassembled WGS sequence"/>
</dbReference>
<dbReference type="SUPFAM" id="SSF53187">
    <property type="entry name" value="Zn-dependent exopeptidases"/>
    <property type="match status" value="1"/>
</dbReference>
<comment type="caution">
    <text evidence="2">The sequence shown here is derived from an EMBL/GenBank/DDBJ whole genome shotgun (WGS) entry which is preliminary data.</text>
</comment>
<dbReference type="InterPro" id="IPR002933">
    <property type="entry name" value="Peptidase_M20"/>
</dbReference>
<dbReference type="Gene3D" id="3.30.70.360">
    <property type="match status" value="1"/>
</dbReference>
<dbReference type="PIRSF" id="PIRSF005962">
    <property type="entry name" value="Pept_M20D_amidohydro"/>
    <property type="match status" value="1"/>
</dbReference>
<reference evidence="3" key="1">
    <citation type="journal article" date="2019" name="Int. J. Syst. Evol. Microbiol.">
        <title>The Global Catalogue of Microorganisms (GCM) 10K type strain sequencing project: providing services to taxonomists for standard genome sequencing and annotation.</title>
        <authorList>
            <consortium name="The Broad Institute Genomics Platform"/>
            <consortium name="The Broad Institute Genome Sequencing Center for Infectious Disease"/>
            <person name="Wu L."/>
            <person name="Ma J."/>
        </authorList>
    </citation>
    <scope>NUCLEOTIDE SEQUENCE [LARGE SCALE GENOMIC DNA]</scope>
    <source>
        <strain evidence="3">CGMCC 4.7643</strain>
    </source>
</reference>
<gene>
    <name evidence="2" type="ORF">ACFSYJ_05090</name>
</gene>
<accession>A0ABW5GCY4</accession>
<dbReference type="Pfam" id="PF01546">
    <property type="entry name" value="Peptidase_M20"/>
    <property type="match status" value="1"/>
</dbReference>
<evidence type="ECO:0000259" key="1">
    <source>
        <dbReference type="Pfam" id="PF07687"/>
    </source>
</evidence>
<keyword evidence="3" id="KW-1185">Reference proteome</keyword>
<organism evidence="2 3">
    <name type="scientific">Amycolatopsis samaneae</name>
    <dbReference type="NCBI Taxonomy" id="664691"/>
    <lineage>
        <taxon>Bacteria</taxon>
        <taxon>Bacillati</taxon>
        <taxon>Actinomycetota</taxon>
        <taxon>Actinomycetes</taxon>
        <taxon>Pseudonocardiales</taxon>
        <taxon>Pseudonocardiaceae</taxon>
        <taxon>Amycolatopsis</taxon>
    </lineage>
</organism>
<dbReference type="Gene3D" id="3.40.630.10">
    <property type="entry name" value="Zn peptidases"/>
    <property type="match status" value="1"/>
</dbReference>
<dbReference type="EMBL" id="JBHUKU010000003">
    <property type="protein sequence ID" value="MFD2457959.1"/>
    <property type="molecule type" value="Genomic_DNA"/>
</dbReference>
<feature type="domain" description="Peptidase M20 dimerisation" evidence="1">
    <location>
        <begin position="204"/>
        <end position="297"/>
    </location>
</feature>
<dbReference type="InterPro" id="IPR017439">
    <property type="entry name" value="Amidohydrolase"/>
</dbReference>
<evidence type="ECO:0000313" key="3">
    <source>
        <dbReference type="Proteomes" id="UP001597419"/>
    </source>
</evidence>
<dbReference type="Pfam" id="PF07687">
    <property type="entry name" value="M20_dimer"/>
    <property type="match status" value="1"/>
</dbReference>
<protein>
    <submittedName>
        <fullName evidence="2">M20 family metallopeptidase</fullName>
    </submittedName>
</protein>
<proteinExistence type="predicted"/>
<dbReference type="NCBIfam" id="TIGR01891">
    <property type="entry name" value="amidohydrolases"/>
    <property type="match status" value="1"/>
</dbReference>
<dbReference type="CDD" id="cd03886">
    <property type="entry name" value="M20_Acy1"/>
    <property type="match status" value="1"/>
</dbReference>